<evidence type="ECO:0000259" key="5">
    <source>
        <dbReference type="Pfam" id="PF24906"/>
    </source>
</evidence>
<feature type="domain" description="CCT" evidence="4">
    <location>
        <begin position="627"/>
        <end position="665"/>
    </location>
</feature>
<evidence type="ECO:0000256" key="1">
    <source>
        <dbReference type="ARBA" id="ARBA00004123"/>
    </source>
</evidence>
<reference evidence="6 7" key="1">
    <citation type="submission" date="2018-08" db="EMBL/GenBank/DDBJ databases">
        <title>Genomic investigation of the strawberry pathogen Phytophthora fragariae indicates pathogenicity is determined by transcriptional variation in three key races.</title>
        <authorList>
            <person name="Adams T.M."/>
            <person name="Armitage A.D."/>
            <person name="Sobczyk M.K."/>
            <person name="Bates H.J."/>
            <person name="Dunwell J.M."/>
            <person name="Nellist C.F."/>
            <person name="Harrison R.J."/>
        </authorList>
    </citation>
    <scope>NUCLEOTIDE SEQUENCE [LARGE SCALE GENOMIC DNA]</scope>
    <source>
        <strain evidence="6 7">NOV-71</strain>
    </source>
</reference>
<feature type="compositionally biased region" description="Polar residues" evidence="3">
    <location>
        <begin position="634"/>
        <end position="645"/>
    </location>
</feature>
<comment type="caution">
    <text evidence="6">The sequence shown here is derived from an EMBL/GenBank/DDBJ whole genome shotgun (WGS) entry which is preliminary data.</text>
</comment>
<name>A0A6A3QUY5_9STRA</name>
<feature type="domain" description="WRKY19-like zinc finger" evidence="5">
    <location>
        <begin position="181"/>
        <end position="204"/>
    </location>
</feature>
<dbReference type="Pfam" id="PF24906">
    <property type="entry name" value="Zf_WRKY19"/>
    <property type="match status" value="4"/>
</dbReference>
<feature type="domain" description="WRKY19-like zinc finger" evidence="5">
    <location>
        <begin position="158"/>
        <end position="180"/>
    </location>
</feature>
<comment type="subcellular location">
    <subcellularLocation>
        <location evidence="1">Nucleus</location>
    </subcellularLocation>
</comment>
<dbReference type="PANTHER" id="PTHR31827">
    <property type="entry name" value="EMB|CAB89363.1"/>
    <property type="match status" value="1"/>
</dbReference>
<dbReference type="AlphaFoldDB" id="A0A6A3QUY5"/>
<organism evidence="6 7">
    <name type="scientific">Phytophthora fragariae</name>
    <dbReference type="NCBI Taxonomy" id="53985"/>
    <lineage>
        <taxon>Eukaryota</taxon>
        <taxon>Sar</taxon>
        <taxon>Stramenopiles</taxon>
        <taxon>Oomycota</taxon>
        <taxon>Peronosporomycetes</taxon>
        <taxon>Peronosporales</taxon>
        <taxon>Peronosporaceae</taxon>
        <taxon>Phytophthora</taxon>
    </lineage>
</organism>
<dbReference type="InterPro" id="IPR056866">
    <property type="entry name" value="Znf_WRKY19"/>
</dbReference>
<protein>
    <submittedName>
        <fullName evidence="6">Uncharacterized protein</fullName>
    </submittedName>
</protein>
<dbReference type="InterPro" id="IPR010402">
    <property type="entry name" value="CCT_domain"/>
</dbReference>
<feature type="domain" description="WRKY19-like zinc finger" evidence="5">
    <location>
        <begin position="253"/>
        <end position="276"/>
    </location>
</feature>
<feature type="region of interest" description="Disordered" evidence="3">
    <location>
        <begin position="630"/>
        <end position="659"/>
    </location>
</feature>
<evidence type="ECO:0000313" key="6">
    <source>
        <dbReference type="EMBL" id="KAE9083838.1"/>
    </source>
</evidence>
<accession>A0A6A3QUY5</accession>
<dbReference type="Proteomes" id="UP000441208">
    <property type="component" value="Unassembled WGS sequence"/>
</dbReference>
<sequence>MVLCVQYTNYQQLHSLKLTARILTHLATQPPAIPGRHKTKPTRLPGIRSLFTTNDKAGSPLATDTAILPPLQCAVGLMNLGSPIAEQSPVASPAKPMVGSPTSPGMTPISPIYHGATFPEPSTISPKTRRPLSLHDLLSAEAPPALPTRRSKNPHQRRQCGISDCHKYALSGGFCIRHGGGKRCNFEGCQTVAQSGGRCKAHGGGSKCKVDGCGSVARRKGFCMTHGGRQQCKIDGCSKCAHGGGFCISHGGGKRCSSKACNKSAQAGGFCYSHGGGKRCAAPECFQAARKGVGNPPPDALSALRDAPDSPLYWSENDGLLLLPQSELEAAPACQDRRLDKLRERRNSVELRGGEGEQKKEQVEDSLNVDELSELFSYVEQEEISGVDYRVFIEDEDAINVEEISQMFSWLEDSKTCVANDRVEVTTSSPVDVVDTKELEMVAADVEMSLDIFGDFDDITVSQEREEADVENMAGFSEVIAATLEDKDATEPVQVSYTVTDCEDAKNVDLVADLFTSLEASGAASQDEVANRSAATRDWIDALEVDNVSSLFTELEQTEKMETQMVPPAPKVDSRIFVPTFSVRIDGQRSGRRPAVGPNSDLLVGPPGVLLAGPPAPSSEDRIGCCKSKRKTRSFVTKQPDPSISDTRRASAAKRQRVKGRFVSDSHTFVSITALQQ</sequence>
<dbReference type="GO" id="GO:0005634">
    <property type="term" value="C:nucleus"/>
    <property type="evidence" value="ECO:0007669"/>
    <property type="project" value="UniProtKB-SubCell"/>
</dbReference>
<evidence type="ECO:0000259" key="4">
    <source>
        <dbReference type="Pfam" id="PF06203"/>
    </source>
</evidence>
<dbReference type="EMBL" id="QXFZ01001867">
    <property type="protein sequence ID" value="KAE9083838.1"/>
    <property type="molecule type" value="Genomic_DNA"/>
</dbReference>
<keyword evidence="2" id="KW-0539">Nucleus</keyword>
<evidence type="ECO:0000313" key="7">
    <source>
        <dbReference type="Proteomes" id="UP000441208"/>
    </source>
</evidence>
<proteinExistence type="predicted"/>
<evidence type="ECO:0000256" key="2">
    <source>
        <dbReference type="ARBA" id="ARBA00023242"/>
    </source>
</evidence>
<gene>
    <name evidence="6" type="ORF">PF007_g21746</name>
</gene>
<dbReference type="PANTHER" id="PTHR31827:SF1">
    <property type="entry name" value="EMB|CAB89363.1"/>
    <property type="match status" value="1"/>
</dbReference>
<dbReference type="Pfam" id="PF06203">
    <property type="entry name" value="CCT"/>
    <property type="match status" value="1"/>
</dbReference>
<feature type="domain" description="WRKY19-like zinc finger" evidence="5">
    <location>
        <begin position="231"/>
        <end position="252"/>
    </location>
</feature>
<evidence type="ECO:0000256" key="3">
    <source>
        <dbReference type="SAM" id="MobiDB-lite"/>
    </source>
</evidence>